<proteinExistence type="predicted"/>
<dbReference type="EMBL" id="PKPP01008285">
    <property type="protein sequence ID" value="PWA51101.1"/>
    <property type="molecule type" value="Genomic_DNA"/>
</dbReference>
<evidence type="ECO:0000313" key="1">
    <source>
        <dbReference type="EMBL" id="PWA51101.1"/>
    </source>
</evidence>
<dbReference type="Gene3D" id="3.40.30.10">
    <property type="entry name" value="Glutaredoxin"/>
    <property type="match status" value="1"/>
</dbReference>
<keyword evidence="2" id="KW-1185">Reference proteome</keyword>
<dbReference type="SUPFAM" id="SSF52833">
    <property type="entry name" value="Thioredoxin-like"/>
    <property type="match status" value="1"/>
</dbReference>
<comment type="caution">
    <text evidence="1">The sequence shown here is derived from an EMBL/GenBank/DDBJ whole genome shotgun (WGS) entry which is preliminary data.</text>
</comment>
<dbReference type="AlphaFoldDB" id="A0A2U1LQ41"/>
<dbReference type="CDD" id="cd02961">
    <property type="entry name" value="PDI_a_family"/>
    <property type="match status" value="1"/>
</dbReference>
<name>A0A2U1LQ41_ARTAN</name>
<gene>
    <name evidence="1" type="ORF">CTI12_AA468730</name>
</gene>
<evidence type="ECO:0000313" key="2">
    <source>
        <dbReference type="Proteomes" id="UP000245207"/>
    </source>
</evidence>
<dbReference type="OrthoDB" id="72053at2759"/>
<dbReference type="InterPro" id="IPR036249">
    <property type="entry name" value="Thioredoxin-like_sf"/>
</dbReference>
<dbReference type="Proteomes" id="UP000245207">
    <property type="component" value="Unassembled WGS sequence"/>
</dbReference>
<sequence>MDVSDVLGTNRLNITKTVRKYSINKHLESTGPEFDPVPVSTIIKHDDKVDEEYGEGSITLNSQNFDKISHQYSILAVNFYAPWCDWCNRLFKV</sequence>
<accession>A0A2U1LQ41</accession>
<dbReference type="STRING" id="35608.A0A2U1LQ41"/>
<protein>
    <submittedName>
        <fullName evidence="1">Endoplasmic reticulum vesicle transporter, C-terminal</fullName>
    </submittedName>
</protein>
<organism evidence="1 2">
    <name type="scientific">Artemisia annua</name>
    <name type="common">Sweet wormwood</name>
    <dbReference type="NCBI Taxonomy" id="35608"/>
    <lineage>
        <taxon>Eukaryota</taxon>
        <taxon>Viridiplantae</taxon>
        <taxon>Streptophyta</taxon>
        <taxon>Embryophyta</taxon>
        <taxon>Tracheophyta</taxon>
        <taxon>Spermatophyta</taxon>
        <taxon>Magnoliopsida</taxon>
        <taxon>eudicotyledons</taxon>
        <taxon>Gunneridae</taxon>
        <taxon>Pentapetalae</taxon>
        <taxon>asterids</taxon>
        <taxon>campanulids</taxon>
        <taxon>Asterales</taxon>
        <taxon>Asteraceae</taxon>
        <taxon>Asteroideae</taxon>
        <taxon>Anthemideae</taxon>
        <taxon>Artemisiinae</taxon>
        <taxon>Artemisia</taxon>
    </lineage>
</organism>
<reference evidence="1 2" key="1">
    <citation type="journal article" date="2018" name="Mol. Plant">
        <title>The genome of Artemisia annua provides insight into the evolution of Asteraceae family and artemisinin biosynthesis.</title>
        <authorList>
            <person name="Shen Q."/>
            <person name="Zhang L."/>
            <person name="Liao Z."/>
            <person name="Wang S."/>
            <person name="Yan T."/>
            <person name="Shi P."/>
            <person name="Liu M."/>
            <person name="Fu X."/>
            <person name="Pan Q."/>
            <person name="Wang Y."/>
            <person name="Lv Z."/>
            <person name="Lu X."/>
            <person name="Zhang F."/>
            <person name="Jiang W."/>
            <person name="Ma Y."/>
            <person name="Chen M."/>
            <person name="Hao X."/>
            <person name="Li L."/>
            <person name="Tang Y."/>
            <person name="Lv G."/>
            <person name="Zhou Y."/>
            <person name="Sun X."/>
            <person name="Brodelius P.E."/>
            <person name="Rose J.K.C."/>
            <person name="Tang K."/>
        </authorList>
    </citation>
    <scope>NUCLEOTIDE SEQUENCE [LARGE SCALE GENOMIC DNA]</scope>
    <source>
        <strain evidence="2">cv. Huhao1</strain>
        <tissue evidence="1">Leaf</tissue>
    </source>
</reference>